<comment type="caution">
    <text evidence="8">The sequence shown here is derived from an EMBL/GenBank/DDBJ whole genome shotgun (WGS) entry which is preliminary data.</text>
</comment>
<dbReference type="InterPro" id="IPR012556">
    <property type="entry name" value="Entericidin"/>
</dbReference>
<evidence type="ECO:0000256" key="7">
    <source>
        <dbReference type="SAM" id="SignalP"/>
    </source>
</evidence>
<feature type="chain" id="PRO_5037629991" evidence="7">
    <location>
        <begin position="20"/>
        <end position="46"/>
    </location>
</feature>
<keyword evidence="3 7" id="KW-0732">Signal</keyword>
<evidence type="ECO:0000256" key="4">
    <source>
        <dbReference type="ARBA" id="ARBA00023136"/>
    </source>
</evidence>
<evidence type="ECO:0000256" key="6">
    <source>
        <dbReference type="ARBA" id="ARBA00023288"/>
    </source>
</evidence>
<dbReference type="AlphaFoldDB" id="A0A953JA39"/>
<evidence type="ECO:0000313" key="8">
    <source>
        <dbReference type="EMBL" id="MBZ0155879.1"/>
    </source>
</evidence>
<keyword evidence="5" id="KW-0564">Palmitate</keyword>
<keyword evidence="4" id="KW-0472">Membrane</keyword>
<evidence type="ECO:0000256" key="2">
    <source>
        <dbReference type="ARBA" id="ARBA00022475"/>
    </source>
</evidence>
<keyword evidence="2" id="KW-1003">Cell membrane</keyword>
<dbReference type="Pfam" id="PF08085">
    <property type="entry name" value="Entericidin"/>
    <property type="match status" value="1"/>
</dbReference>
<evidence type="ECO:0000256" key="3">
    <source>
        <dbReference type="ARBA" id="ARBA00022729"/>
    </source>
</evidence>
<reference evidence="8" key="2">
    <citation type="submission" date="2021-08" db="EMBL/GenBank/DDBJ databases">
        <authorList>
            <person name="Dalcin Martins P."/>
        </authorList>
    </citation>
    <scope>NUCLEOTIDE SEQUENCE</scope>
    <source>
        <strain evidence="8">MAG_39</strain>
    </source>
</reference>
<dbReference type="Proteomes" id="UP000705867">
    <property type="component" value="Unassembled WGS sequence"/>
</dbReference>
<dbReference type="EMBL" id="JAIOIV010000052">
    <property type="protein sequence ID" value="MBZ0155879.1"/>
    <property type="molecule type" value="Genomic_DNA"/>
</dbReference>
<protein>
    <submittedName>
        <fullName evidence="8">Entericidin A/B family lipoprotein</fullName>
    </submittedName>
</protein>
<dbReference type="GO" id="GO:0009636">
    <property type="term" value="P:response to toxic substance"/>
    <property type="evidence" value="ECO:0007669"/>
    <property type="project" value="InterPro"/>
</dbReference>
<name>A0A953JA39_9BACT</name>
<feature type="signal peptide" evidence="7">
    <location>
        <begin position="1"/>
        <end position="19"/>
    </location>
</feature>
<keyword evidence="6 8" id="KW-0449">Lipoprotein</keyword>
<sequence length="46" mass="4946">MIRKIASVVLVLFALSVMAGCRGTARGVGEDMEHAGEKIQEKAEDK</sequence>
<evidence type="ECO:0000256" key="1">
    <source>
        <dbReference type="ARBA" id="ARBA00010296"/>
    </source>
</evidence>
<dbReference type="PROSITE" id="PS51257">
    <property type="entry name" value="PROKAR_LIPOPROTEIN"/>
    <property type="match status" value="1"/>
</dbReference>
<comment type="similarity">
    <text evidence="1">Belongs to the EcnA/EcnB lipoprotein family.</text>
</comment>
<reference evidence="8" key="1">
    <citation type="journal article" date="2021" name="bioRxiv">
        <title>Unraveling nitrogen, sulfur and carbon metabolic pathways and microbial community transcriptional responses to substrate deprivation and toxicity stresses in a bioreactor mimicking anoxic brackish coastal sediment conditions.</title>
        <authorList>
            <person name="Martins P.D."/>
            <person name="Echeveste M.J."/>
            <person name="Arshad A."/>
            <person name="Kurth J."/>
            <person name="Ouboter H."/>
            <person name="Jetten M.S.M."/>
            <person name="Welte C.U."/>
        </authorList>
    </citation>
    <scope>NUCLEOTIDE SEQUENCE</scope>
    <source>
        <strain evidence="8">MAG_39</strain>
    </source>
</reference>
<dbReference type="GO" id="GO:0016020">
    <property type="term" value="C:membrane"/>
    <property type="evidence" value="ECO:0007669"/>
    <property type="project" value="InterPro"/>
</dbReference>
<evidence type="ECO:0000256" key="5">
    <source>
        <dbReference type="ARBA" id="ARBA00023139"/>
    </source>
</evidence>
<evidence type="ECO:0000313" key="9">
    <source>
        <dbReference type="Proteomes" id="UP000705867"/>
    </source>
</evidence>
<organism evidence="8 9">
    <name type="scientific">Candidatus Nitrobium versatile</name>
    <dbReference type="NCBI Taxonomy" id="2884831"/>
    <lineage>
        <taxon>Bacteria</taxon>
        <taxon>Pseudomonadati</taxon>
        <taxon>Nitrospirota</taxon>
        <taxon>Nitrospiria</taxon>
        <taxon>Nitrospirales</taxon>
        <taxon>Nitrospiraceae</taxon>
        <taxon>Candidatus Nitrobium</taxon>
    </lineage>
</organism>
<accession>A0A953JA39</accession>
<proteinExistence type="inferred from homology"/>
<gene>
    <name evidence="8" type="ORF">K8I29_06650</name>
</gene>